<feature type="region of interest" description="Disordered" evidence="8">
    <location>
        <begin position="1"/>
        <end position="24"/>
    </location>
</feature>
<dbReference type="RefSeq" id="WP_008679355.1">
    <property type="nucleotide sequence ID" value="NZ_ANOH01000206.1"/>
</dbReference>
<name>M5UHW8_9BACT</name>
<keyword evidence="5 7" id="KW-0671">Queuosine biosynthesis</keyword>
<keyword evidence="7" id="KW-0479">Metal-binding</keyword>
<dbReference type="Proteomes" id="UP000011885">
    <property type="component" value="Unassembled WGS sequence"/>
</dbReference>
<feature type="region of interest" description="RNA binding; important for wobble base 34 recognition" evidence="7">
    <location>
        <begin position="268"/>
        <end position="272"/>
    </location>
</feature>
<keyword evidence="4 7" id="KW-0819">tRNA processing</keyword>
<feature type="binding site" evidence="7">
    <location>
        <position position="331"/>
    </location>
    <ligand>
        <name>Zn(2+)</name>
        <dbReference type="ChEBI" id="CHEBI:29105"/>
    </ligand>
</feature>
<dbReference type="GO" id="GO:0046872">
    <property type="term" value="F:metal ion binding"/>
    <property type="evidence" value="ECO:0007669"/>
    <property type="project" value="UniProtKB-KW"/>
</dbReference>
<feature type="binding site" evidence="7">
    <location>
        <position position="144"/>
    </location>
    <ligand>
        <name>substrate</name>
    </ligand>
</feature>
<dbReference type="InterPro" id="IPR036511">
    <property type="entry name" value="TGT-like_sf"/>
</dbReference>
<evidence type="ECO:0000256" key="5">
    <source>
        <dbReference type="ARBA" id="ARBA00022785"/>
    </source>
</evidence>
<dbReference type="PANTHER" id="PTHR46499:SF1">
    <property type="entry name" value="QUEUINE TRNA-RIBOSYLTRANSFERASE"/>
    <property type="match status" value="1"/>
</dbReference>
<evidence type="ECO:0000256" key="8">
    <source>
        <dbReference type="SAM" id="MobiDB-lite"/>
    </source>
</evidence>
<feature type="binding site" evidence="7">
    <location>
        <position position="301"/>
    </location>
    <ligand>
        <name>Zn(2+)</name>
        <dbReference type="ChEBI" id="CHEBI:29105"/>
    </ligand>
</feature>
<comment type="similarity">
    <text evidence="7">Belongs to the queuine tRNA-ribosyltransferase family.</text>
</comment>
<keyword evidence="3 7" id="KW-0808">Transferase</keyword>
<reference evidence="10 11" key="1">
    <citation type="journal article" date="2013" name="Mar. Genomics">
        <title>Expression of sulfatases in Rhodopirellula baltica and the diversity of sulfatases in the genus Rhodopirellula.</title>
        <authorList>
            <person name="Wegner C.E."/>
            <person name="Richter-Heitmann T."/>
            <person name="Klindworth A."/>
            <person name="Klockow C."/>
            <person name="Richter M."/>
            <person name="Achstetter T."/>
            <person name="Glockner F.O."/>
            <person name="Harder J."/>
        </authorList>
    </citation>
    <scope>NUCLEOTIDE SEQUENCE [LARGE SCALE GENOMIC DNA]</scope>
    <source>
        <strain evidence="10 11">SM41</strain>
    </source>
</reference>
<sequence length="372" mass="40895">MFRFDLQHESNGARRGVFRTPRGDVQTPGFMPVGTVGTVKGLTIDQVAATGADMILGNTYHLRLRPGHETVARLGGLHKMCGWDGPILTDSGGFQVFSLGALNKVTEQAATFRSHLDGSKIELTPEHSIEIQQALGSDVAMVLDHVIALPAEQAVVEDALARSIRWAKRCRDAADRPEQALFAIVQGGLDPELRRQCATELATMPFEGFAVGGLSVGEAPEEMYATTAVTTVHLPVDKPRYLMGVGTPRDLLENIARGIDLFDCVMPTRNGRNALAFTDDGPIKLRNAVHREDTRPIMEDCPCLACRHSRGYLRHLFNANEMLGPILLSHHNLTYYGNLMRQTRQAIEEDRFHAFAAGKLRGWGYEPMDAVA</sequence>
<dbReference type="NCBIfam" id="TIGR00430">
    <property type="entry name" value="Q_tRNA_tgt"/>
    <property type="match status" value="1"/>
</dbReference>
<accession>M5UHW8</accession>
<comment type="function">
    <text evidence="7">Catalyzes the base-exchange of a guanine (G) residue with the queuine precursor 7-aminomethyl-7-deazaguanine (PreQ1) at position 34 (anticodon wobble position) in tRNAs with GU(N) anticodons (tRNA-Asp, -Asn, -His and -Tyr). Catalysis occurs through a double-displacement mechanism. The nucleophile active site attacks the C1' of nucleotide 34 to detach the guanine base from the RNA, forming a covalent enzyme-RNA intermediate. The proton acceptor active site deprotonates the incoming PreQ1, allowing a nucleophilic attack on the C1' of the ribose to form the product. After dissociation, two additional enzymatic reactions on the tRNA convert PreQ1 to queuine (Q), resulting in the hypermodified nucleoside queuosine (7-(((4,5-cis-dihydroxy-2-cyclopenten-1-yl)amino)methyl)-7-deazaguanosine).</text>
</comment>
<dbReference type="HAMAP" id="MF_00168">
    <property type="entry name" value="Q_tRNA_Tgt"/>
    <property type="match status" value="1"/>
</dbReference>
<dbReference type="GO" id="GO:0008616">
    <property type="term" value="P:tRNA queuosine(34) biosynthetic process"/>
    <property type="evidence" value="ECO:0007669"/>
    <property type="project" value="UniProtKB-UniRule"/>
</dbReference>
<keyword evidence="11" id="KW-1185">Reference proteome</keyword>
<evidence type="ECO:0000256" key="4">
    <source>
        <dbReference type="ARBA" id="ARBA00022694"/>
    </source>
</evidence>
<evidence type="ECO:0000313" key="10">
    <source>
        <dbReference type="EMBL" id="EMI55618.1"/>
    </source>
</evidence>
<comment type="subunit">
    <text evidence="7">Homodimer. Within each dimer, one monomer is responsible for RNA recognition and catalysis, while the other monomer binds to the replacement base PreQ1.</text>
</comment>
<comment type="catalytic activity">
    <reaction evidence="6 7">
        <text>7-aminomethyl-7-carbaguanine + guanosine(34) in tRNA = 7-aminomethyl-7-carbaguanosine(34) in tRNA + guanine</text>
        <dbReference type="Rhea" id="RHEA:24104"/>
        <dbReference type="Rhea" id="RHEA-COMP:10341"/>
        <dbReference type="Rhea" id="RHEA-COMP:10342"/>
        <dbReference type="ChEBI" id="CHEBI:16235"/>
        <dbReference type="ChEBI" id="CHEBI:58703"/>
        <dbReference type="ChEBI" id="CHEBI:74269"/>
        <dbReference type="ChEBI" id="CHEBI:82833"/>
        <dbReference type="EC" id="2.4.2.29"/>
    </reaction>
</comment>
<dbReference type="PATRIC" id="fig|1263870.3.peg.3083"/>
<dbReference type="FunFam" id="3.20.20.105:FF:000001">
    <property type="entry name" value="Queuine tRNA-ribosyltransferase"/>
    <property type="match status" value="1"/>
</dbReference>
<feature type="binding site" evidence="7">
    <location>
        <position position="213"/>
    </location>
    <ligand>
        <name>substrate</name>
    </ligand>
</feature>
<dbReference type="Pfam" id="PF01702">
    <property type="entry name" value="TGT"/>
    <property type="match status" value="1"/>
</dbReference>
<dbReference type="UniPathway" id="UPA00392"/>
<dbReference type="EC" id="2.4.2.29" evidence="7"/>
<protein>
    <recommendedName>
        <fullName evidence="7">Queuine tRNA-ribosyltransferase</fullName>
        <ecNumber evidence="7">2.4.2.29</ecNumber>
    </recommendedName>
    <alternativeName>
        <fullName evidence="7">Guanine insertion enzyme</fullName>
    </alternativeName>
    <alternativeName>
        <fullName evidence="7">tRNA-guanine transglycosylase</fullName>
    </alternativeName>
</protein>
<dbReference type="InterPro" id="IPR004803">
    <property type="entry name" value="TGT"/>
</dbReference>
<feature type="compositionally biased region" description="Basic and acidic residues" evidence="8">
    <location>
        <begin position="1"/>
        <end position="12"/>
    </location>
</feature>
<evidence type="ECO:0000256" key="3">
    <source>
        <dbReference type="ARBA" id="ARBA00022679"/>
    </source>
</evidence>
<dbReference type="PANTHER" id="PTHR46499">
    <property type="entry name" value="QUEUINE TRNA-RIBOSYLTRANSFERASE"/>
    <property type="match status" value="1"/>
</dbReference>
<dbReference type="GO" id="GO:0005829">
    <property type="term" value="C:cytosol"/>
    <property type="evidence" value="ECO:0007669"/>
    <property type="project" value="TreeGrafter"/>
</dbReference>
<feature type="binding site" evidence="7">
    <location>
        <position position="186"/>
    </location>
    <ligand>
        <name>substrate</name>
    </ligand>
</feature>
<dbReference type="NCBIfam" id="TIGR00449">
    <property type="entry name" value="tgt_general"/>
    <property type="match status" value="1"/>
</dbReference>
<dbReference type="SUPFAM" id="SSF51713">
    <property type="entry name" value="tRNA-guanine transglycosylase"/>
    <property type="match status" value="1"/>
</dbReference>
<feature type="binding site" evidence="7">
    <location>
        <position position="303"/>
    </location>
    <ligand>
        <name>Zn(2+)</name>
        <dbReference type="ChEBI" id="CHEBI:29105"/>
    </ligand>
</feature>
<feature type="active site" description="Proton acceptor" evidence="7">
    <location>
        <position position="90"/>
    </location>
</feature>
<dbReference type="InterPro" id="IPR002616">
    <property type="entry name" value="tRNA_ribo_trans-like"/>
</dbReference>
<evidence type="ECO:0000313" key="11">
    <source>
        <dbReference type="Proteomes" id="UP000011885"/>
    </source>
</evidence>
<feature type="region of interest" description="RNA binding" evidence="7">
    <location>
        <begin position="244"/>
        <end position="250"/>
    </location>
</feature>
<feature type="binding site" evidence="7">
    <location>
        <position position="306"/>
    </location>
    <ligand>
        <name>Zn(2+)</name>
        <dbReference type="ChEBI" id="CHEBI:29105"/>
    </ligand>
</feature>
<comment type="cofactor">
    <cofactor evidence="7">
        <name>Zn(2+)</name>
        <dbReference type="ChEBI" id="CHEBI:29105"/>
    </cofactor>
    <text evidence="7">Binds 1 zinc ion per subunit.</text>
</comment>
<evidence type="ECO:0000256" key="1">
    <source>
        <dbReference type="ARBA" id="ARBA00004691"/>
    </source>
</evidence>
<keyword evidence="7" id="KW-0862">Zinc</keyword>
<dbReference type="GO" id="GO:0008479">
    <property type="term" value="F:tRNA-guanosine(34) queuine transglycosylase activity"/>
    <property type="evidence" value="ECO:0007669"/>
    <property type="project" value="UniProtKB-UniRule"/>
</dbReference>
<comment type="pathway">
    <text evidence="1 7">tRNA modification; tRNA-queuosine biosynthesis.</text>
</comment>
<feature type="active site" description="Nucleophile" evidence="7">
    <location>
        <position position="263"/>
    </location>
</feature>
<dbReference type="OrthoDB" id="9805417at2"/>
<dbReference type="Gene3D" id="3.20.20.105">
    <property type="entry name" value="Queuine tRNA-ribosyltransferase-like"/>
    <property type="match status" value="1"/>
</dbReference>
<comment type="caution">
    <text evidence="10">The sequence shown here is derived from an EMBL/GenBank/DDBJ whole genome shotgun (WGS) entry which is preliminary data.</text>
</comment>
<dbReference type="InterPro" id="IPR050076">
    <property type="entry name" value="ArchSynthase1/Queuine_TRR"/>
</dbReference>
<feature type="binding site" evidence="7">
    <location>
        <begin position="90"/>
        <end position="94"/>
    </location>
    <ligand>
        <name>substrate</name>
    </ligand>
</feature>
<feature type="domain" description="tRNA-guanine(15) transglycosylase-like" evidence="9">
    <location>
        <begin position="12"/>
        <end position="361"/>
    </location>
</feature>
<dbReference type="AlphaFoldDB" id="M5UHW8"/>
<evidence type="ECO:0000256" key="7">
    <source>
        <dbReference type="HAMAP-Rule" id="MF_00168"/>
    </source>
</evidence>
<evidence type="ECO:0000256" key="6">
    <source>
        <dbReference type="ARBA" id="ARBA00050112"/>
    </source>
</evidence>
<organism evidence="10 11">
    <name type="scientific">Rhodopirellula sallentina SM41</name>
    <dbReference type="NCBI Taxonomy" id="1263870"/>
    <lineage>
        <taxon>Bacteria</taxon>
        <taxon>Pseudomonadati</taxon>
        <taxon>Planctomycetota</taxon>
        <taxon>Planctomycetia</taxon>
        <taxon>Pirellulales</taxon>
        <taxon>Pirellulaceae</taxon>
        <taxon>Rhodopirellula</taxon>
    </lineage>
</organism>
<proteinExistence type="inferred from homology"/>
<dbReference type="EMBL" id="ANOH01000206">
    <property type="protein sequence ID" value="EMI55618.1"/>
    <property type="molecule type" value="Genomic_DNA"/>
</dbReference>
<evidence type="ECO:0000256" key="2">
    <source>
        <dbReference type="ARBA" id="ARBA00022676"/>
    </source>
</evidence>
<gene>
    <name evidence="7" type="primary">tgt</name>
    <name evidence="10" type="ORF">RSSM_02903</name>
</gene>
<keyword evidence="2 7" id="KW-0328">Glycosyltransferase</keyword>
<evidence type="ECO:0000259" key="9">
    <source>
        <dbReference type="Pfam" id="PF01702"/>
    </source>
</evidence>